<evidence type="ECO:0000256" key="4">
    <source>
        <dbReference type="ARBA" id="ARBA00010473"/>
    </source>
</evidence>
<evidence type="ECO:0008006" key="17">
    <source>
        <dbReference type="Google" id="ProtNLM"/>
    </source>
</evidence>
<evidence type="ECO:0000256" key="5">
    <source>
        <dbReference type="ARBA" id="ARBA00022459"/>
    </source>
</evidence>
<organism evidence="15 16">
    <name type="scientific">Lecanosticta acicola</name>
    <dbReference type="NCBI Taxonomy" id="111012"/>
    <lineage>
        <taxon>Eukaryota</taxon>
        <taxon>Fungi</taxon>
        <taxon>Dikarya</taxon>
        <taxon>Ascomycota</taxon>
        <taxon>Pezizomycotina</taxon>
        <taxon>Dothideomycetes</taxon>
        <taxon>Dothideomycetidae</taxon>
        <taxon>Mycosphaerellales</taxon>
        <taxon>Mycosphaerellaceae</taxon>
        <taxon>Lecanosticta</taxon>
    </lineage>
</organism>
<keyword evidence="6 13" id="KW-0812">Transmembrane</keyword>
<reference evidence="15" key="1">
    <citation type="submission" date="2023-11" db="EMBL/GenBank/DDBJ databases">
        <authorList>
            <person name="Alioto T."/>
            <person name="Alioto T."/>
            <person name="Gomez Garrido J."/>
        </authorList>
    </citation>
    <scope>NUCLEOTIDE SEQUENCE</scope>
</reference>
<protein>
    <recommendedName>
        <fullName evidence="17">Karyogamy protein 5</fullName>
    </recommendedName>
</protein>
<evidence type="ECO:0000256" key="7">
    <source>
        <dbReference type="ARBA" id="ARBA00022729"/>
    </source>
</evidence>
<feature type="transmembrane region" description="Helical" evidence="13">
    <location>
        <begin position="508"/>
        <end position="528"/>
    </location>
</feature>
<dbReference type="InterPro" id="IPR007292">
    <property type="entry name" value="Nuclear_fusion_Kar5"/>
</dbReference>
<evidence type="ECO:0000313" key="15">
    <source>
        <dbReference type="EMBL" id="CAK3900572.1"/>
    </source>
</evidence>
<evidence type="ECO:0000256" key="14">
    <source>
        <dbReference type="SAM" id="SignalP"/>
    </source>
</evidence>
<evidence type="ECO:0000256" key="9">
    <source>
        <dbReference type="ARBA" id="ARBA00022989"/>
    </source>
</evidence>
<evidence type="ECO:0000256" key="10">
    <source>
        <dbReference type="ARBA" id="ARBA00023136"/>
    </source>
</evidence>
<evidence type="ECO:0000256" key="12">
    <source>
        <dbReference type="ARBA" id="ARBA00023242"/>
    </source>
</evidence>
<dbReference type="GO" id="GO:0031965">
    <property type="term" value="C:nuclear membrane"/>
    <property type="evidence" value="ECO:0007669"/>
    <property type="project" value="UniProtKB-SubCell"/>
</dbReference>
<evidence type="ECO:0000256" key="1">
    <source>
        <dbReference type="ARBA" id="ARBA00003389"/>
    </source>
</evidence>
<accession>A0AAI9E8X0</accession>
<evidence type="ECO:0000256" key="2">
    <source>
        <dbReference type="ARBA" id="ARBA00004126"/>
    </source>
</evidence>
<name>A0AAI9E8X0_9PEZI</name>
<dbReference type="GO" id="GO:0000742">
    <property type="term" value="P:karyogamy involved in conjugation with cellular fusion"/>
    <property type="evidence" value="ECO:0007669"/>
    <property type="project" value="InterPro"/>
</dbReference>
<proteinExistence type="inferred from homology"/>
<feature type="transmembrane region" description="Helical" evidence="13">
    <location>
        <begin position="436"/>
        <end position="456"/>
    </location>
</feature>
<evidence type="ECO:0000256" key="6">
    <source>
        <dbReference type="ARBA" id="ARBA00022692"/>
    </source>
</evidence>
<evidence type="ECO:0000256" key="11">
    <source>
        <dbReference type="ARBA" id="ARBA00023180"/>
    </source>
</evidence>
<dbReference type="GO" id="GO:0005789">
    <property type="term" value="C:endoplasmic reticulum membrane"/>
    <property type="evidence" value="ECO:0007669"/>
    <property type="project" value="UniProtKB-SubCell"/>
</dbReference>
<keyword evidence="10 13" id="KW-0472">Membrane</keyword>
<feature type="signal peptide" evidence="14">
    <location>
        <begin position="1"/>
        <end position="31"/>
    </location>
</feature>
<keyword evidence="11" id="KW-0325">Glycoprotein</keyword>
<comment type="caution">
    <text evidence="15">The sequence shown here is derived from an EMBL/GenBank/DDBJ whole genome shotgun (WGS) entry which is preliminary data.</text>
</comment>
<keyword evidence="16" id="KW-1185">Reference proteome</keyword>
<keyword evidence="7 14" id="KW-0732">Signal</keyword>
<feature type="transmembrane region" description="Helical" evidence="13">
    <location>
        <begin position="463"/>
        <end position="488"/>
    </location>
</feature>
<dbReference type="GO" id="GO:0048288">
    <property type="term" value="P:nuclear membrane fusion involved in karyogamy"/>
    <property type="evidence" value="ECO:0007669"/>
    <property type="project" value="InterPro"/>
</dbReference>
<dbReference type="PANTHER" id="PTHR28012">
    <property type="entry name" value="NUCLEAR FUSION PROTEIN KAR5"/>
    <property type="match status" value="1"/>
</dbReference>
<keyword evidence="12" id="KW-0539">Nucleus</keyword>
<evidence type="ECO:0000256" key="8">
    <source>
        <dbReference type="ARBA" id="ARBA00022824"/>
    </source>
</evidence>
<dbReference type="AlphaFoldDB" id="A0AAI9E8X0"/>
<dbReference type="Proteomes" id="UP001296104">
    <property type="component" value="Unassembled WGS sequence"/>
</dbReference>
<keyword evidence="9 13" id="KW-1133">Transmembrane helix</keyword>
<keyword evidence="5" id="KW-0415">Karyogamy</keyword>
<comment type="function">
    <text evidence="1">Required for nuclear membrane fusion during karyogamy.</text>
</comment>
<evidence type="ECO:0000313" key="16">
    <source>
        <dbReference type="Proteomes" id="UP001296104"/>
    </source>
</evidence>
<feature type="chain" id="PRO_5042516204" description="Karyogamy protein 5" evidence="14">
    <location>
        <begin position="32"/>
        <end position="542"/>
    </location>
</feature>
<evidence type="ECO:0000256" key="3">
    <source>
        <dbReference type="ARBA" id="ARBA00004586"/>
    </source>
</evidence>
<keyword evidence="8" id="KW-0256">Endoplasmic reticulum</keyword>
<comment type="subcellular location">
    <subcellularLocation>
        <location evidence="3">Endoplasmic reticulum membrane</location>
    </subcellularLocation>
    <subcellularLocation>
        <location evidence="2">Nucleus membrane</location>
    </subcellularLocation>
</comment>
<dbReference type="PANTHER" id="PTHR28012:SF1">
    <property type="entry name" value="NUCLEAR FUSION PROTEIN KAR5"/>
    <property type="match status" value="1"/>
</dbReference>
<gene>
    <name evidence="15" type="ORF">LECACI_7A002452</name>
</gene>
<dbReference type="EMBL" id="CAVMBE010000010">
    <property type="protein sequence ID" value="CAK3900572.1"/>
    <property type="molecule type" value="Genomic_DNA"/>
</dbReference>
<comment type="similarity">
    <text evidence="4">Belongs to the KAR5 family.</text>
</comment>
<evidence type="ECO:0000256" key="13">
    <source>
        <dbReference type="SAM" id="Phobius"/>
    </source>
</evidence>
<sequence>MSILNKFMRLLSAGSMMFLLTTLLESNIVQAKGVVGFWRSSQHGPALELEPNITLPESIIEVQKILSEIDTRPPCQRMAYKRHAQLCRSFDATQSGTFRRAEEVVMAQNIFAIRMTQCQLEQAEQTLPDVCSPILELAVDHSMPSNHVKACLNGIWREGGNPWTTYTQEKQNGLVVCQAMRPDMDKAEHTRFFGLLLAAYGDLNQVMHQHKDDFQALQKNFRAVQESMSSFNEGLRQDHEELRAAVQKSVEEVSGKLGDTNIAVEDIVRRISHAKDHLAAHDAAVKTALQRATDLSKDVSVINDDAMAGLQIDLEEMRNKYIFDQKQMLDELTQQFLKVSNSVELANDWSGQVRSNLQLLSTDLDISVHKVGILKNGMVDATQQQHRMQGQLIDMGVKINQTQEFFEAAHEHLSDWIPFLGGIAEYASTFKGYCSAFGMFALFMVSSSLVSAAFLYEAGCSKGFTVLAATGLGIMTSTILSFALAHFLPALAAVQPIMDSFSHGGNATLVGLLVISVLGNLAAVARFLREKRLYDPASPPTA</sequence>